<evidence type="ECO:0000259" key="1">
    <source>
        <dbReference type="Pfam" id="PF13614"/>
    </source>
</evidence>
<organism evidence="2 3">
    <name type="scientific">Halobacterium salinarum (strain ATCC 33171 / DSM 3754 / JCM 8978 / NBRC 102687 / NCIMB 764 / 91-R6)</name>
    <dbReference type="NCBI Taxonomy" id="2597657"/>
    <lineage>
        <taxon>Archaea</taxon>
        <taxon>Methanobacteriati</taxon>
        <taxon>Methanobacteriota</taxon>
        <taxon>Stenosarchaea group</taxon>
        <taxon>Halobacteria</taxon>
        <taxon>Halobacteriales</taxon>
        <taxon>Halobacteriaceae</taxon>
        <taxon>Halobacterium</taxon>
    </lineage>
</organism>
<gene>
    <name evidence="2" type="ORF">APQ99_02352</name>
</gene>
<dbReference type="EMBL" id="VRYN01000015">
    <property type="protein sequence ID" value="TYO73946.1"/>
    <property type="molecule type" value="Genomic_DNA"/>
</dbReference>
<evidence type="ECO:0000313" key="2">
    <source>
        <dbReference type="EMBL" id="TYO73946.1"/>
    </source>
</evidence>
<dbReference type="PANTHER" id="PTHR13696:SF99">
    <property type="entry name" value="COBYRINIC ACID AC-DIAMIDE SYNTHASE"/>
    <property type="match status" value="1"/>
</dbReference>
<feature type="domain" description="AAA" evidence="1">
    <location>
        <begin position="5"/>
        <end position="195"/>
    </location>
</feature>
<dbReference type="SUPFAM" id="SSF52540">
    <property type="entry name" value="P-loop containing nucleoside triphosphate hydrolases"/>
    <property type="match status" value="1"/>
</dbReference>
<protein>
    <submittedName>
        <fullName evidence="2">Chromosome partitioning protein</fullName>
    </submittedName>
</protein>
<proteinExistence type="predicted"/>
<dbReference type="InterPro" id="IPR050678">
    <property type="entry name" value="DNA_Partitioning_ATPase"/>
</dbReference>
<comment type="caution">
    <text evidence="2">The sequence shown here is derived from an EMBL/GenBank/DDBJ whole genome shotgun (WGS) entry which is preliminary data.</text>
</comment>
<reference evidence="2 3" key="1">
    <citation type="submission" date="2019-07" db="EMBL/GenBank/DDBJ databases">
        <title>Genomic Encyclopedia of Archaeal and Bacterial Type Strains, Phase II (KMG-II): from individual species to whole genera.</title>
        <authorList>
            <person name="Goeker M."/>
        </authorList>
    </citation>
    <scope>NUCLEOTIDE SEQUENCE [LARGE SCALE GENOMIC DNA]</scope>
    <source>
        <strain evidence="2 3">DSM 3754</strain>
    </source>
</reference>
<dbReference type="InterPro" id="IPR025669">
    <property type="entry name" value="AAA_dom"/>
</dbReference>
<sequence>MTARIASFLDKGGTGKTTSIAHLGVALTQHGHDVLLIDLAGKQGDLAKAFGVWGDVQDAIDADEAWPNISTVFDDAWSTIAEKLGDDAVHDLVYETGEDVDLIPAHPGLDTLDAELGNIDDASERYSRLEAFLDDYVEDLTYDVVLIDLPGMSNNVTYNGLWAARHVLAPVEMGPFEAEQAGALREDLEKIRSNFGIDVELVMVLPNKVDDRTKLSTSQSIAS</sequence>
<dbReference type="Proteomes" id="UP000323075">
    <property type="component" value="Unassembled WGS sequence"/>
</dbReference>
<dbReference type="CDD" id="cd02042">
    <property type="entry name" value="ParAB_family"/>
    <property type="match status" value="1"/>
</dbReference>
<dbReference type="AlphaFoldDB" id="A0A663A5S1"/>
<name>A0A663A5S1_HALS9</name>
<dbReference type="PANTHER" id="PTHR13696">
    <property type="entry name" value="P-LOOP CONTAINING NUCLEOSIDE TRIPHOSPHATE HYDROLASE"/>
    <property type="match status" value="1"/>
</dbReference>
<accession>A0A663A5S1</accession>
<dbReference type="Pfam" id="PF13614">
    <property type="entry name" value="AAA_31"/>
    <property type="match status" value="1"/>
</dbReference>
<evidence type="ECO:0000313" key="3">
    <source>
        <dbReference type="Proteomes" id="UP000323075"/>
    </source>
</evidence>
<dbReference type="Gene3D" id="3.40.50.300">
    <property type="entry name" value="P-loop containing nucleotide triphosphate hydrolases"/>
    <property type="match status" value="1"/>
</dbReference>
<dbReference type="InterPro" id="IPR027417">
    <property type="entry name" value="P-loop_NTPase"/>
</dbReference>